<accession>A0ABX0MYY9</accession>
<feature type="region of interest" description="Disordered" evidence="1">
    <location>
        <begin position="105"/>
        <end position="169"/>
    </location>
</feature>
<keyword evidence="2" id="KW-0732">Signal</keyword>
<keyword evidence="4" id="KW-1185">Reference proteome</keyword>
<sequence length="169" mass="19183">MKNVIIAAVLLGASVSGQAQINVRIDIGQPGFYGRIDPGDIGRPQVVYTQPVMVERHARGAPEPVYLRVPPGHMKKWSKHCARYDACGRQVYFVRDDWYTNTYAPRYRDMRGGGRDHGRDRERDRGPDRYERHDRDDRHERGHGNGHGNGNGNGNGHGNGHERDKNGFR</sequence>
<reference evidence="3 4" key="1">
    <citation type="submission" date="2019-10" db="EMBL/GenBank/DDBJ databases">
        <title>Taxonomy of Antarctic Massilia spp.: description of Massilia rubra sp. nov., Massilia aquatica sp. nov., Massilia mucilaginosa sp. nov., Massilia frigida sp. nov. isolated from streams, lakes and regoliths.</title>
        <authorList>
            <person name="Holochova P."/>
            <person name="Sedlacek I."/>
            <person name="Kralova S."/>
            <person name="Maslanova I."/>
            <person name="Busse H.-J."/>
            <person name="Stankova E."/>
            <person name="Vrbovska V."/>
            <person name="Kovarovic V."/>
            <person name="Bartak M."/>
            <person name="Svec P."/>
            <person name="Pantucek R."/>
        </authorList>
    </citation>
    <scope>NUCLEOTIDE SEQUENCE [LARGE SCALE GENOMIC DNA]</scope>
    <source>
        <strain evidence="3 4">CCM 8694</strain>
    </source>
</reference>
<feature type="signal peptide" evidence="2">
    <location>
        <begin position="1"/>
        <end position="19"/>
    </location>
</feature>
<evidence type="ECO:0000313" key="4">
    <source>
        <dbReference type="Proteomes" id="UP000610594"/>
    </source>
</evidence>
<evidence type="ECO:0000313" key="3">
    <source>
        <dbReference type="EMBL" id="NHZ65623.1"/>
    </source>
</evidence>
<proteinExistence type="predicted"/>
<organism evidence="3 4">
    <name type="scientific">Massilia genomosp. 1</name>
    <dbReference type="NCBI Taxonomy" id="2609280"/>
    <lineage>
        <taxon>Bacteria</taxon>
        <taxon>Pseudomonadati</taxon>
        <taxon>Pseudomonadota</taxon>
        <taxon>Betaproteobacteria</taxon>
        <taxon>Burkholderiales</taxon>
        <taxon>Oxalobacteraceae</taxon>
        <taxon>Telluria group</taxon>
        <taxon>Massilia</taxon>
    </lineage>
</organism>
<feature type="compositionally biased region" description="Basic and acidic residues" evidence="1">
    <location>
        <begin position="159"/>
        <end position="169"/>
    </location>
</feature>
<evidence type="ECO:0000256" key="2">
    <source>
        <dbReference type="SAM" id="SignalP"/>
    </source>
</evidence>
<name>A0ABX0MYY9_9BURK</name>
<comment type="caution">
    <text evidence="3">The sequence shown here is derived from an EMBL/GenBank/DDBJ whole genome shotgun (WGS) entry which is preliminary data.</text>
</comment>
<feature type="chain" id="PRO_5047150465" evidence="2">
    <location>
        <begin position="20"/>
        <end position="169"/>
    </location>
</feature>
<feature type="compositionally biased region" description="Basic and acidic residues" evidence="1">
    <location>
        <begin position="106"/>
        <end position="143"/>
    </location>
</feature>
<dbReference type="RefSeq" id="WP_167239565.1">
    <property type="nucleotide sequence ID" value="NZ_WHJF01000090.1"/>
</dbReference>
<dbReference type="Proteomes" id="UP000610594">
    <property type="component" value="Unassembled WGS sequence"/>
</dbReference>
<feature type="compositionally biased region" description="Gly residues" evidence="1">
    <location>
        <begin position="145"/>
        <end position="158"/>
    </location>
</feature>
<gene>
    <name evidence="3" type="ORF">F1735_25540</name>
</gene>
<protein>
    <submittedName>
        <fullName evidence="3">Uncharacterized protein</fullName>
    </submittedName>
</protein>
<dbReference type="EMBL" id="WHJF01000090">
    <property type="protein sequence ID" value="NHZ65623.1"/>
    <property type="molecule type" value="Genomic_DNA"/>
</dbReference>
<evidence type="ECO:0000256" key="1">
    <source>
        <dbReference type="SAM" id="MobiDB-lite"/>
    </source>
</evidence>